<accession>A0ABU7ATM8</accession>
<dbReference type="EMBL" id="JAHUTI010028002">
    <property type="protein sequence ID" value="MED6240898.1"/>
    <property type="molecule type" value="Genomic_DNA"/>
</dbReference>
<gene>
    <name evidence="1" type="ORF">ATANTOWER_030717</name>
</gene>
<proteinExistence type="predicted"/>
<sequence length="142" mass="15913">MSSLFLCQSRLHQRITMTTGTDSTDFACHIFDDVHSAVIRDRCYNNTRFCSSQSCSSWPCHHGDVVLSPYLPIIVVSCAEESGRNIKTTWTESRLGLSPSFASPSESHHWAGTTDSTGLTIWCAEIKLHGRTFLRFLHTSET</sequence>
<protein>
    <submittedName>
        <fullName evidence="1">Uncharacterized protein</fullName>
    </submittedName>
</protein>
<name>A0ABU7ATM8_9TELE</name>
<keyword evidence="2" id="KW-1185">Reference proteome</keyword>
<comment type="caution">
    <text evidence="1">The sequence shown here is derived from an EMBL/GenBank/DDBJ whole genome shotgun (WGS) entry which is preliminary data.</text>
</comment>
<evidence type="ECO:0000313" key="2">
    <source>
        <dbReference type="Proteomes" id="UP001345963"/>
    </source>
</evidence>
<organism evidence="1 2">
    <name type="scientific">Ataeniobius toweri</name>
    <dbReference type="NCBI Taxonomy" id="208326"/>
    <lineage>
        <taxon>Eukaryota</taxon>
        <taxon>Metazoa</taxon>
        <taxon>Chordata</taxon>
        <taxon>Craniata</taxon>
        <taxon>Vertebrata</taxon>
        <taxon>Euteleostomi</taxon>
        <taxon>Actinopterygii</taxon>
        <taxon>Neopterygii</taxon>
        <taxon>Teleostei</taxon>
        <taxon>Neoteleostei</taxon>
        <taxon>Acanthomorphata</taxon>
        <taxon>Ovalentaria</taxon>
        <taxon>Atherinomorphae</taxon>
        <taxon>Cyprinodontiformes</taxon>
        <taxon>Goodeidae</taxon>
        <taxon>Ataeniobius</taxon>
    </lineage>
</organism>
<dbReference type="Proteomes" id="UP001345963">
    <property type="component" value="Unassembled WGS sequence"/>
</dbReference>
<reference evidence="1 2" key="1">
    <citation type="submission" date="2021-07" db="EMBL/GenBank/DDBJ databases">
        <authorList>
            <person name="Palmer J.M."/>
        </authorList>
    </citation>
    <scope>NUCLEOTIDE SEQUENCE [LARGE SCALE GENOMIC DNA]</scope>
    <source>
        <strain evidence="1 2">AT_MEX2019</strain>
        <tissue evidence="1">Muscle</tissue>
    </source>
</reference>
<evidence type="ECO:0000313" key="1">
    <source>
        <dbReference type="EMBL" id="MED6240898.1"/>
    </source>
</evidence>